<dbReference type="InterPro" id="IPR005835">
    <property type="entry name" value="NTP_transferase_dom"/>
</dbReference>
<keyword evidence="2 4" id="KW-0548">Nucleotidyltransferase</keyword>
<dbReference type="GO" id="GO:0016779">
    <property type="term" value="F:nucleotidyltransferase activity"/>
    <property type="evidence" value="ECO:0007669"/>
    <property type="project" value="UniProtKB-KW"/>
</dbReference>
<dbReference type="Proteomes" id="UP000295135">
    <property type="component" value="Unassembled WGS sequence"/>
</dbReference>
<keyword evidence="5" id="KW-1185">Reference proteome</keyword>
<dbReference type="CDD" id="cd06422">
    <property type="entry name" value="NTP_transferase_like_1"/>
    <property type="match status" value="1"/>
</dbReference>
<dbReference type="Gene3D" id="3.90.550.10">
    <property type="entry name" value="Spore Coat Polysaccharide Biosynthesis Protein SpsA, Chain A"/>
    <property type="match status" value="1"/>
</dbReference>
<evidence type="ECO:0000256" key="1">
    <source>
        <dbReference type="ARBA" id="ARBA00022679"/>
    </source>
</evidence>
<feature type="domain" description="Nucleotidyl transferase" evidence="3">
    <location>
        <begin position="6"/>
        <end position="121"/>
    </location>
</feature>
<dbReference type="Pfam" id="PF00483">
    <property type="entry name" value="NTP_transferase"/>
    <property type="match status" value="1"/>
</dbReference>
<dbReference type="EMBL" id="SLZY01000004">
    <property type="protein sequence ID" value="TCS72622.1"/>
    <property type="molecule type" value="Genomic_DNA"/>
</dbReference>
<sequence length="235" mass="25381">MTAPYKAMILAAGLGERMRPLTEHTPKPLLRAGGKPLIVWQIERLKRAGFERLVINHAHLGLQIERELGDGSAYGVGIAYSDEGVPLETAGGIVTALHLLGDAPFVVTNGDVYTEFDYGRLRPVLQDMAGNPDHLAHLVLVDNPPHHPQGDFVLNAGKVVAEGEGKLTFSGIGCYRPALFAGLRPGAKAALAPLLRRAMAEGRVSGEHFTGRWQDIGTPERLAALDRELELRHVA</sequence>
<dbReference type="PANTHER" id="PTHR43584:SF8">
    <property type="entry name" value="N-ACETYLMURAMATE ALPHA-1-PHOSPHATE URIDYLYLTRANSFERASE"/>
    <property type="match status" value="1"/>
</dbReference>
<dbReference type="NCBIfam" id="NF045761">
    <property type="entry name" value="NAMPUrTaseMurU"/>
    <property type="match status" value="1"/>
</dbReference>
<evidence type="ECO:0000313" key="5">
    <source>
        <dbReference type="Proteomes" id="UP000295135"/>
    </source>
</evidence>
<comment type="caution">
    <text evidence="4">The sequence shown here is derived from an EMBL/GenBank/DDBJ whole genome shotgun (WGS) entry which is preliminary data.</text>
</comment>
<evidence type="ECO:0000256" key="2">
    <source>
        <dbReference type="ARBA" id="ARBA00022695"/>
    </source>
</evidence>
<evidence type="ECO:0000313" key="4">
    <source>
        <dbReference type="EMBL" id="TCS72622.1"/>
    </source>
</evidence>
<keyword evidence="1 4" id="KW-0808">Transferase</keyword>
<protein>
    <submittedName>
        <fullName evidence="4">MurNAc alpha-1-phosphate uridylyltransferase</fullName>
    </submittedName>
</protein>
<proteinExistence type="predicted"/>
<dbReference type="InterPro" id="IPR029044">
    <property type="entry name" value="Nucleotide-diphossugar_trans"/>
</dbReference>
<dbReference type="AlphaFoldDB" id="A0A4V2UQU0"/>
<dbReference type="SUPFAM" id="SSF53448">
    <property type="entry name" value="Nucleotide-diphospho-sugar transferases"/>
    <property type="match status" value="1"/>
</dbReference>
<dbReference type="InterPro" id="IPR050065">
    <property type="entry name" value="GlmU-like"/>
</dbReference>
<dbReference type="InterPro" id="IPR054790">
    <property type="entry name" value="MurU"/>
</dbReference>
<gene>
    <name evidence="4" type="ORF">EDC61_10432</name>
</gene>
<accession>A0A4V2UQU0</accession>
<organism evidence="4 5">
    <name type="scientific">Sulfuritortus calidifontis</name>
    <dbReference type="NCBI Taxonomy" id="1914471"/>
    <lineage>
        <taxon>Bacteria</taxon>
        <taxon>Pseudomonadati</taxon>
        <taxon>Pseudomonadota</taxon>
        <taxon>Betaproteobacteria</taxon>
        <taxon>Nitrosomonadales</taxon>
        <taxon>Thiobacillaceae</taxon>
        <taxon>Sulfuritortus</taxon>
    </lineage>
</organism>
<reference evidence="4 5" key="1">
    <citation type="submission" date="2019-03" db="EMBL/GenBank/DDBJ databases">
        <title>Genomic Encyclopedia of Type Strains, Phase IV (KMG-IV): sequencing the most valuable type-strain genomes for metagenomic binning, comparative biology and taxonomic classification.</title>
        <authorList>
            <person name="Goeker M."/>
        </authorList>
    </citation>
    <scope>NUCLEOTIDE SEQUENCE [LARGE SCALE GENOMIC DNA]</scope>
    <source>
        <strain evidence="4 5">DSM 103923</strain>
    </source>
</reference>
<name>A0A4V2UQU0_9PROT</name>
<evidence type="ECO:0000259" key="3">
    <source>
        <dbReference type="Pfam" id="PF00483"/>
    </source>
</evidence>
<dbReference type="PANTHER" id="PTHR43584">
    <property type="entry name" value="NUCLEOTIDYL TRANSFERASE"/>
    <property type="match status" value="1"/>
</dbReference>